<reference evidence="2 3" key="1">
    <citation type="journal article" date="2011" name="Science">
        <title>The Selaginella genome identifies genetic changes associated with the evolution of vascular plants.</title>
        <authorList>
            <person name="Banks J.A."/>
            <person name="Nishiyama T."/>
            <person name="Hasebe M."/>
            <person name="Bowman J.L."/>
            <person name="Gribskov M."/>
            <person name="dePamphilis C."/>
            <person name="Albert V.A."/>
            <person name="Aono N."/>
            <person name="Aoyama T."/>
            <person name="Ambrose B.A."/>
            <person name="Ashton N.W."/>
            <person name="Axtell M.J."/>
            <person name="Barker E."/>
            <person name="Barker M.S."/>
            <person name="Bennetzen J.L."/>
            <person name="Bonawitz N.D."/>
            <person name="Chapple C."/>
            <person name="Cheng C."/>
            <person name="Correa L.G."/>
            <person name="Dacre M."/>
            <person name="DeBarry J."/>
            <person name="Dreyer I."/>
            <person name="Elias M."/>
            <person name="Engstrom E.M."/>
            <person name="Estelle M."/>
            <person name="Feng L."/>
            <person name="Finet C."/>
            <person name="Floyd S.K."/>
            <person name="Frommer W.B."/>
            <person name="Fujita T."/>
            <person name="Gramzow L."/>
            <person name="Gutensohn M."/>
            <person name="Harholt J."/>
            <person name="Hattori M."/>
            <person name="Heyl A."/>
            <person name="Hirai T."/>
            <person name="Hiwatashi Y."/>
            <person name="Ishikawa M."/>
            <person name="Iwata M."/>
            <person name="Karol K.G."/>
            <person name="Koehler B."/>
            <person name="Kolukisaoglu U."/>
            <person name="Kubo M."/>
            <person name="Kurata T."/>
            <person name="Lalonde S."/>
            <person name="Li K."/>
            <person name="Li Y."/>
            <person name="Litt A."/>
            <person name="Lyons E."/>
            <person name="Manning G."/>
            <person name="Maruyama T."/>
            <person name="Michael T.P."/>
            <person name="Mikami K."/>
            <person name="Miyazaki S."/>
            <person name="Morinaga S."/>
            <person name="Murata T."/>
            <person name="Mueller-Roeber B."/>
            <person name="Nelson D.R."/>
            <person name="Obara M."/>
            <person name="Oguri Y."/>
            <person name="Olmstead R.G."/>
            <person name="Onodera N."/>
            <person name="Petersen B.L."/>
            <person name="Pils B."/>
            <person name="Prigge M."/>
            <person name="Rensing S.A."/>
            <person name="Riano-Pachon D.M."/>
            <person name="Roberts A.W."/>
            <person name="Sato Y."/>
            <person name="Scheller H.V."/>
            <person name="Schulz B."/>
            <person name="Schulz C."/>
            <person name="Shakirov E.V."/>
            <person name="Shibagaki N."/>
            <person name="Shinohara N."/>
            <person name="Shippen D.E."/>
            <person name="Soerensen I."/>
            <person name="Sotooka R."/>
            <person name="Sugimoto N."/>
            <person name="Sugita M."/>
            <person name="Sumikawa N."/>
            <person name="Tanurdzic M."/>
            <person name="Theissen G."/>
            <person name="Ulvskov P."/>
            <person name="Wakazuki S."/>
            <person name="Weng J.K."/>
            <person name="Willats W.W."/>
            <person name="Wipf D."/>
            <person name="Wolf P.G."/>
            <person name="Yang L."/>
            <person name="Zimmer A.D."/>
            <person name="Zhu Q."/>
            <person name="Mitros T."/>
            <person name="Hellsten U."/>
            <person name="Loque D."/>
            <person name="Otillar R."/>
            <person name="Salamov A."/>
            <person name="Schmutz J."/>
            <person name="Shapiro H."/>
            <person name="Lindquist E."/>
            <person name="Lucas S."/>
            <person name="Rokhsar D."/>
            <person name="Grigoriev I.V."/>
        </authorList>
    </citation>
    <scope>NUCLEOTIDE SEQUENCE [LARGE SCALE GENOMIC DNA]</scope>
</reference>
<dbReference type="Proteomes" id="UP000001514">
    <property type="component" value="Unassembled WGS sequence"/>
</dbReference>
<dbReference type="HOGENOM" id="CLU_995360_0_0_1"/>
<evidence type="ECO:0000313" key="2">
    <source>
        <dbReference type="EMBL" id="EFJ05381.1"/>
    </source>
</evidence>
<proteinExistence type="predicted"/>
<dbReference type="InParanoid" id="D8TD87"/>
<evidence type="ECO:0000256" key="1">
    <source>
        <dbReference type="SAM" id="MobiDB-lite"/>
    </source>
</evidence>
<gene>
    <name evidence="2" type="ORF">SELMODRAFT_449162</name>
</gene>
<feature type="compositionally biased region" description="Basic and acidic residues" evidence="1">
    <location>
        <begin position="185"/>
        <end position="196"/>
    </location>
</feature>
<evidence type="ECO:0000313" key="3">
    <source>
        <dbReference type="Proteomes" id="UP000001514"/>
    </source>
</evidence>
<dbReference type="EMBL" id="GL377727">
    <property type="protein sequence ID" value="EFJ05381.1"/>
    <property type="molecule type" value="Genomic_DNA"/>
</dbReference>
<dbReference type="Gramene" id="EFJ05381">
    <property type="protein sequence ID" value="EFJ05381"/>
    <property type="gene ID" value="SELMODRAFT_449162"/>
</dbReference>
<feature type="region of interest" description="Disordered" evidence="1">
    <location>
        <begin position="175"/>
        <end position="198"/>
    </location>
</feature>
<accession>D8TD87</accession>
<dbReference type="KEGG" id="smo:SELMODRAFT_449162"/>
<dbReference type="AlphaFoldDB" id="D8TD87"/>
<organism evidence="3">
    <name type="scientific">Selaginella moellendorffii</name>
    <name type="common">Spikemoss</name>
    <dbReference type="NCBI Taxonomy" id="88036"/>
    <lineage>
        <taxon>Eukaryota</taxon>
        <taxon>Viridiplantae</taxon>
        <taxon>Streptophyta</taxon>
        <taxon>Embryophyta</taxon>
        <taxon>Tracheophyta</taxon>
        <taxon>Lycopodiopsida</taxon>
        <taxon>Selaginellales</taxon>
        <taxon>Selaginellaceae</taxon>
        <taxon>Selaginella</taxon>
    </lineage>
</organism>
<protein>
    <submittedName>
        <fullName evidence="2">Uncharacterized protein</fullName>
    </submittedName>
</protein>
<name>D8TD87_SELML</name>
<sequence>MATIGIAIKKFQKIEKQELDALEKREESSSARPVDQDLIRIERFQRQQGWNCRLVLVPPASAERARRGGPEPHIDAVGMEAVAAPRQEPDLLVARLIIGEFRQAHRAASHAAASASAVLGILGEEVLESEERELVDLVGLQPGLGVMSGGGVDVDVGEVGGGGGAAEHDVEAAARAEEVEAQEPQQRDECEDHHDDERDDSAVAEMEDLVLHFAVVDGIGGIELHGSGKDDQGGEIKSNLHCQEQGGNQWTDCSIYLAPSPCNWVAILVQLPNFGFSRAS</sequence>
<keyword evidence="3" id="KW-1185">Reference proteome</keyword>